<comment type="caution">
    <text evidence="1">The sequence shown here is derived from an EMBL/GenBank/DDBJ whole genome shotgun (WGS) entry which is preliminary data.</text>
</comment>
<dbReference type="EMBL" id="LAZR01036454">
    <property type="protein sequence ID" value="KKL24793.1"/>
    <property type="molecule type" value="Genomic_DNA"/>
</dbReference>
<dbReference type="Pfam" id="PF05635">
    <property type="entry name" value="23S_rRNA_IVP"/>
    <property type="match status" value="1"/>
</dbReference>
<sequence length="132" mass="15039">MAYGEGESLFGFEDLDVYKAAREFRKRVYKLSKLLPPEEKFGLRSQMTRAAASLTSNIAEGHGRYSWQDNTRFCRQARGSLAEVVDDINVCIDEEYAESEHLADLKADAVRVLKLLNGYIAYLQKRKDADPK</sequence>
<dbReference type="InterPro" id="IPR012657">
    <property type="entry name" value="23S_rRNA-intervening_sequence"/>
</dbReference>
<proteinExistence type="predicted"/>
<dbReference type="PANTHER" id="PTHR38471:SF2">
    <property type="entry name" value="FOUR HELIX BUNDLE PROTEIN"/>
    <property type="match status" value="1"/>
</dbReference>
<dbReference type="Gene3D" id="1.20.1440.60">
    <property type="entry name" value="23S rRNA-intervening sequence"/>
    <property type="match status" value="1"/>
</dbReference>
<gene>
    <name evidence="1" type="ORF">LCGC14_2411750</name>
</gene>
<dbReference type="SUPFAM" id="SSF158446">
    <property type="entry name" value="IVS-encoded protein-like"/>
    <property type="match status" value="1"/>
</dbReference>
<dbReference type="PANTHER" id="PTHR38471">
    <property type="entry name" value="FOUR HELIX BUNDLE PROTEIN"/>
    <property type="match status" value="1"/>
</dbReference>
<evidence type="ECO:0008006" key="2">
    <source>
        <dbReference type="Google" id="ProtNLM"/>
    </source>
</evidence>
<dbReference type="InterPro" id="IPR036583">
    <property type="entry name" value="23S_rRNA_IVS_sf"/>
</dbReference>
<dbReference type="CDD" id="cd16377">
    <property type="entry name" value="23S_rRNA_IVP_like"/>
    <property type="match status" value="1"/>
</dbReference>
<organism evidence="1">
    <name type="scientific">marine sediment metagenome</name>
    <dbReference type="NCBI Taxonomy" id="412755"/>
    <lineage>
        <taxon>unclassified sequences</taxon>
        <taxon>metagenomes</taxon>
        <taxon>ecological metagenomes</taxon>
    </lineage>
</organism>
<dbReference type="NCBIfam" id="TIGR02436">
    <property type="entry name" value="four helix bundle protein"/>
    <property type="match status" value="1"/>
</dbReference>
<name>A0A0F9ELS3_9ZZZZ</name>
<protein>
    <recommendedName>
        <fullName evidence="2">Four helix bundle protein</fullName>
    </recommendedName>
</protein>
<evidence type="ECO:0000313" key="1">
    <source>
        <dbReference type="EMBL" id="KKL24793.1"/>
    </source>
</evidence>
<reference evidence="1" key="1">
    <citation type="journal article" date="2015" name="Nature">
        <title>Complex archaea that bridge the gap between prokaryotes and eukaryotes.</title>
        <authorList>
            <person name="Spang A."/>
            <person name="Saw J.H."/>
            <person name="Jorgensen S.L."/>
            <person name="Zaremba-Niedzwiedzka K."/>
            <person name="Martijn J."/>
            <person name="Lind A.E."/>
            <person name="van Eijk R."/>
            <person name="Schleper C."/>
            <person name="Guy L."/>
            <person name="Ettema T.J."/>
        </authorList>
    </citation>
    <scope>NUCLEOTIDE SEQUENCE</scope>
</reference>
<dbReference type="AlphaFoldDB" id="A0A0F9ELS3"/>
<accession>A0A0F9ELS3</accession>